<protein>
    <submittedName>
        <fullName evidence="6">4-coumarate-CoA ligase 1</fullName>
    </submittedName>
</protein>
<dbReference type="Gene3D" id="3.30.300.30">
    <property type="match status" value="1"/>
</dbReference>
<dbReference type="GO" id="GO:0046949">
    <property type="term" value="P:fatty-acyl-CoA biosynthetic process"/>
    <property type="evidence" value="ECO:0007669"/>
    <property type="project" value="TreeGrafter"/>
</dbReference>
<keyword evidence="3" id="KW-1133">Transmembrane helix</keyword>
<name>A0A9Q0S0H0_9DIPT</name>
<dbReference type="Proteomes" id="UP001151699">
    <property type="component" value="Chromosome X"/>
</dbReference>
<evidence type="ECO:0000259" key="5">
    <source>
        <dbReference type="Pfam" id="PF13193"/>
    </source>
</evidence>
<proteinExistence type="predicted"/>
<feature type="non-terminal residue" evidence="6">
    <location>
        <position position="261"/>
    </location>
</feature>
<accession>A0A9Q0S0H0</accession>
<keyword evidence="6" id="KW-0436">Ligase</keyword>
<sequence length="261" mass="28987">VSLSHAALINSILDYPSIGIDDTIFCFSTIYWLGAWFFLLTATFRGATRLITRKSFSPDLELDLIEKYKINVVLNTPHQLSMLLKCDRIDKSDLSTIKMMIVSGTKLLIDIKSKMKNLLPNGTICNAYGMSEVAGYIACDFCENPSLDTNGQILNRCFIKITDKNGHRCDVNVDGEICIKTRYKFLGYYGCPEATEELFDAEDYVHSAPSEIEDFLIQSPAIAAACVIGIPDDVATDLPAAVIVRNKGLLITEKEVFNMVS</sequence>
<keyword evidence="3" id="KW-0472">Membrane</keyword>
<dbReference type="EMBL" id="WJQU01000003">
    <property type="protein sequence ID" value="KAJ6639767.1"/>
    <property type="molecule type" value="Genomic_DNA"/>
</dbReference>
<dbReference type="Gene3D" id="2.30.38.10">
    <property type="entry name" value="Luciferase, Domain 3"/>
    <property type="match status" value="1"/>
</dbReference>
<dbReference type="AlphaFoldDB" id="A0A9Q0S0H0"/>
<feature type="domain" description="AMP-dependent synthetase/ligase" evidence="4">
    <location>
        <begin position="1"/>
        <end position="189"/>
    </location>
</feature>
<gene>
    <name evidence="6" type="primary">4CL1_0</name>
    <name evidence="6" type="ORF">Bhyg_12514</name>
</gene>
<comment type="subcellular location">
    <subcellularLocation>
        <location evidence="1">Peroxisome</location>
    </subcellularLocation>
</comment>
<dbReference type="InterPro" id="IPR025110">
    <property type="entry name" value="AMP-bd_C"/>
</dbReference>
<dbReference type="SUPFAM" id="SSF56801">
    <property type="entry name" value="Acetyl-CoA synthetase-like"/>
    <property type="match status" value="1"/>
</dbReference>
<dbReference type="PANTHER" id="PTHR24096">
    <property type="entry name" value="LONG-CHAIN-FATTY-ACID--COA LIGASE"/>
    <property type="match status" value="1"/>
</dbReference>
<keyword evidence="2" id="KW-0576">Peroxisome</keyword>
<dbReference type="PANTHER" id="PTHR24096:SF353">
    <property type="entry name" value="GH16244P-RELATED"/>
    <property type="match status" value="1"/>
</dbReference>
<evidence type="ECO:0000313" key="6">
    <source>
        <dbReference type="EMBL" id="KAJ6639767.1"/>
    </source>
</evidence>
<dbReference type="GO" id="GO:0004467">
    <property type="term" value="F:long-chain fatty acid-CoA ligase activity"/>
    <property type="evidence" value="ECO:0007669"/>
    <property type="project" value="TreeGrafter"/>
</dbReference>
<reference evidence="6" key="1">
    <citation type="submission" date="2022-07" db="EMBL/GenBank/DDBJ databases">
        <authorList>
            <person name="Trinca V."/>
            <person name="Uliana J.V.C."/>
            <person name="Torres T.T."/>
            <person name="Ward R.J."/>
            <person name="Monesi N."/>
        </authorList>
    </citation>
    <scope>NUCLEOTIDE SEQUENCE</scope>
    <source>
        <strain evidence="6">HSMRA1968</strain>
        <tissue evidence="6">Whole embryos</tissue>
    </source>
</reference>
<dbReference type="Pfam" id="PF00501">
    <property type="entry name" value="AMP-binding"/>
    <property type="match status" value="1"/>
</dbReference>
<comment type="caution">
    <text evidence="6">The sequence shown here is derived from an EMBL/GenBank/DDBJ whole genome shotgun (WGS) entry which is preliminary data.</text>
</comment>
<keyword evidence="7" id="KW-1185">Reference proteome</keyword>
<evidence type="ECO:0000256" key="2">
    <source>
        <dbReference type="ARBA" id="ARBA00023140"/>
    </source>
</evidence>
<feature type="domain" description="AMP-binding enzyme C-terminal" evidence="5">
    <location>
        <begin position="211"/>
        <end position="258"/>
    </location>
</feature>
<feature type="transmembrane region" description="Helical" evidence="3">
    <location>
        <begin position="24"/>
        <end position="44"/>
    </location>
</feature>
<dbReference type="InterPro" id="IPR045851">
    <property type="entry name" value="AMP-bd_C_sf"/>
</dbReference>
<evidence type="ECO:0000313" key="7">
    <source>
        <dbReference type="Proteomes" id="UP001151699"/>
    </source>
</evidence>
<dbReference type="OrthoDB" id="10253869at2759"/>
<evidence type="ECO:0000259" key="4">
    <source>
        <dbReference type="Pfam" id="PF00501"/>
    </source>
</evidence>
<dbReference type="InterPro" id="IPR000873">
    <property type="entry name" value="AMP-dep_synth/lig_dom"/>
</dbReference>
<feature type="non-terminal residue" evidence="6">
    <location>
        <position position="1"/>
    </location>
</feature>
<organism evidence="6 7">
    <name type="scientific">Pseudolycoriella hygida</name>
    <dbReference type="NCBI Taxonomy" id="35572"/>
    <lineage>
        <taxon>Eukaryota</taxon>
        <taxon>Metazoa</taxon>
        <taxon>Ecdysozoa</taxon>
        <taxon>Arthropoda</taxon>
        <taxon>Hexapoda</taxon>
        <taxon>Insecta</taxon>
        <taxon>Pterygota</taxon>
        <taxon>Neoptera</taxon>
        <taxon>Endopterygota</taxon>
        <taxon>Diptera</taxon>
        <taxon>Nematocera</taxon>
        <taxon>Sciaroidea</taxon>
        <taxon>Sciaridae</taxon>
        <taxon>Pseudolycoriella</taxon>
    </lineage>
</organism>
<dbReference type="Gene3D" id="3.40.50.980">
    <property type="match status" value="1"/>
</dbReference>
<evidence type="ECO:0000256" key="1">
    <source>
        <dbReference type="ARBA" id="ARBA00004275"/>
    </source>
</evidence>
<dbReference type="GO" id="GO:0005777">
    <property type="term" value="C:peroxisome"/>
    <property type="evidence" value="ECO:0007669"/>
    <property type="project" value="UniProtKB-SubCell"/>
</dbReference>
<evidence type="ECO:0000256" key="3">
    <source>
        <dbReference type="SAM" id="Phobius"/>
    </source>
</evidence>
<dbReference type="Pfam" id="PF13193">
    <property type="entry name" value="AMP-binding_C"/>
    <property type="match status" value="1"/>
</dbReference>
<keyword evidence="3" id="KW-0812">Transmembrane</keyword>